<dbReference type="EMBL" id="ASGP02000002">
    <property type="protein sequence ID" value="KAH9522849.1"/>
    <property type="molecule type" value="Genomic_DNA"/>
</dbReference>
<dbReference type="SUPFAM" id="SSF81321">
    <property type="entry name" value="Family A G protein-coupled receptor-like"/>
    <property type="match status" value="1"/>
</dbReference>
<keyword evidence="1" id="KW-0812">Transmembrane</keyword>
<feature type="transmembrane region" description="Helical" evidence="1">
    <location>
        <begin position="63"/>
        <end position="92"/>
    </location>
</feature>
<dbReference type="AlphaFoldDB" id="A0A922L7N9"/>
<dbReference type="Proteomes" id="UP000790347">
    <property type="component" value="Unassembled WGS sequence"/>
</dbReference>
<protein>
    <recommendedName>
        <fullName evidence="4">G-protein coupled receptors family 1 profile domain-containing protein</fullName>
    </recommendedName>
</protein>
<comment type="caution">
    <text evidence="2">The sequence shown here is derived from an EMBL/GenBank/DDBJ whole genome shotgun (WGS) entry which is preliminary data.</text>
</comment>
<keyword evidence="1" id="KW-1133">Transmembrane helix</keyword>
<sequence length="114" mass="12584">MNSSISVNNNNNNITSSSSSILLFNDDDDIDFDMDLLSTKSTTTTTTTDDDDDSLWSLSSTEIALRLIGAIICIALIIVTIVGNVLVIIVVARFHRMRTVTNILLASHWFLIKH</sequence>
<evidence type="ECO:0000313" key="3">
    <source>
        <dbReference type="Proteomes" id="UP000790347"/>
    </source>
</evidence>
<keyword evidence="3" id="KW-1185">Reference proteome</keyword>
<gene>
    <name evidence="2" type="ORF">DERF_006406</name>
</gene>
<evidence type="ECO:0000256" key="1">
    <source>
        <dbReference type="SAM" id="Phobius"/>
    </source>
</evidence>
<dbReference type="Gene3D" id="1.20.1070.10">
    <property type="entry name" value="Rhodopsin 7-helix transmembrane proteins"/>
    <property type="match status" value="1"/>
</dbReference>
<proteinExistence type="predicted"/>
<reference evidence="2" key="2">
    <citation type="journal article" date="2022" name="Res Sq">
        <title>Comparative Genomics Reveals Insights into the Divergent Evolution of Astigmatic Mites and Household Pest Adaptations.</title>
        <authorList>
            <person name="Xiong Q."/>
            <person name="Wan A.T.-Y."/>
            <person name="Liu X.-Y."/>
            <person name="Fung C.S.-H."/>
            <person name="Xiao X."/>
            <person name="Malainual N."/>
            <person name="Hou J."/>
            <person name="Wang L."/>
            <person name="Wang M."/>
            <person name="Yang K."/>
            <person name="Cui Y."/>
            <person name="Leung E."/>
            <person name="Nong W."/>
            <person name="Shin S.-K."/>
            <person name="Au S."/>
            <person name="Jeong K.Y."/>
            <person name="Chew F.T."/>
            <person name="Hui J."/>
            <person name="Leung T.F."/>
            <person name="Tungtrongchitr A."/>
            <person name="Zhong N."/>
            <person name="Liu Z."/>
            <person name="Tsui S."/>
        </authorList>
    </citation>
    <scope>NUCLEOTIDE SEQUENCE</scope>
    <source>
        <strain evidence="2">Derf</strain>
        <tissue evidence="2">Whole organism</tissue>
    </source>
</reference>
<keyword evidence="1" id="KW-0472">Membrane</keyword>
<reference evidence="2" key="1">
    <citation type="submission" date="2013-05" db="EMBL/GenBank/DDBJ databases">
        <authorList>
            <person name="Yim A.K.Y."/>
            <person name="Chan T.F."/>
            <person name="Ji K.M."/>
            <person name="Liu X.Y."/>
            <person name="Zhou J.W."/>
            <person name="Li R.Q."/>
            <person name="Yang K.Y."/>
            <person name="Li J."/>
            <person name="Li M."/>
            <person name="Law P.T.W."/>
            <person name="Wu Y.L."/>
            <person name="Cai Z.L."/>
            <person name="Qin H."/>
            <person name="Bao Y."/>
            <person name="Leung R.K.K."/>
            <person name="Ng P.K.S."/>
            <person name="Zou J."/>
            <person name="Zhong X.J."/>
            <person name="Ran P.X."/>
            <person name="Zhong N.S."/>
            <person name="Liu Z.G."/>
            <person name="Tsui S.K.W."/>
        </authorList>
    </citation>
    <scope>NUCLEOTIDE SEQUENCE</scope>
    <source>
        <strain evidence="2">Derf</strain>
        <tissue evidence="2">Whole organism</tissue>
    </source>
</reference>
<organism evidence="2 3">
    <name type="scientific">Dermatophagoides farinae</name>
    <name type="common">American house dust mite</name>
    <dbReference type="NCBI Taxonomy" id="6954"/>
    <lineage>
        <taxon>Eukaryota</taxon>
        <taxon>Metazoa</taxon>
        <taxon>Ecdysozoa</taxon>
        <taxon>Arthropoda</taxon>
        <taxon>Chelicerata</taxon>
        <taxon>Arachnida</taxon>
        <taxon>Acari</taxon>
        <taxon>Acariformes</taxon>
        <taxon>Sarcoptiformes</taxon>
        <taxon>Astigmata</taxon>
        <taxon>Psoroptidia</taxon>
        <taxon>Analgoidea</taxon>
        <taxon>Pyroglyphidae</taxon>
        <taxon>Dermatophagoidinae</taxon>
        <taxon>Dermatophagoides</taxon>
    </lineage>
</organism>
<accession>A0A922L7N9</accession>
<evidence type="ECO:0000313" key="2">
    <source>
        <dbReference type="EMBL" id="KAH9522849.1"/>
    </source>
</evidence>
<name>A0A922L7N9_DERFA</name>
<evidence type="ECO:0008006" key="4">
    <source>
        <dbReference type="Google" id="ProtNLM"/>
    </source>
</evidence>